<evidence type="ECO:0000256" key="1">
    <source>
        <dbReference type="SAM" id="MobiDB-lite"/>
    </source>
</evidence>
<name>A0A8S1Q827_9CILI</name>
<proteinExistence type="predicted"/>
<organism evidence="2 3">
    <name type="scientific">Paramecium sonneborni</name>
    <dbReference type="NCBI Taxonomy" id="65129"/>
    <lineage>
        <taxon>Eukaryota</taxon>
        <taxon>Sar</taxon>
        <taxon>Alveolata</taxon>
        <taxon>Ciliophora</taxon>
        <taxon>Intramacronucleata</taxon>
        <taxon>Oligohymenophorea</taxon>
        <taxon>Peniculida</taxon>
        <taxon>Parameciidae</taxon>
        <taxon>Paramecium</taxon>
    </lineage>
</organism>
<feature type="region of interest" description="Disordered" evidence="1">
    <location>
        <begin position="39"/>
        <end position="62"/>
    </location>
</feature>
<dbReference type="AlphaFoldDB" id="A0A8S1Q827"/>
<dbReference type="EMBL" id="CAJJDN010000097">
    <property type="protein sequence ID" value="CAD8110941.1"/>
    <property type="molecule type" value="Genomic_DNA"/>
</dbReference>
<reference evidence="2" key="1">
    <citation type="submission" date="2021-01" db="EMBL/GenBank/DDBJ databases">
        <authorList>
            <consortium name="Genoscope - CEA"/>
            <person name="William W."/>
        </authorList>
    </citation>
    <scope>NUCLEOTIDE SEQUENCE</scope>
</reference>
<comment type="caution">
    <text evidence="2">The sequence shown here is derived from an EMBL/GenBank/DDBJ whole genome shotgun (WGS) entry which is preliminary data.</text>
</comment>
<protein>
    <submittedName>
        <fullName evidence="2">Uncharacterized protein</fullName>
    </submittedName>
</protein>
<dbReference type="Proteomes" id="UP000692954">
    <property type="component" value="Unassembled WGS sequence"/>
</dbReference>
<evidence type="ECO:0000313" key="3">
    <source>
        <dbReference type="Proteomes" id="UP000692954"/>
    </source>
</evidence>
<dbReference type="OrthoDB" id="304147at2759"/>
<keyword evidence="3" id="KW-1185">Reference proteome</keyword>
<gene>
    <name evidence="2" type="ORF">PSON_ATCC_30995.1.T0970039</name>
</gene>
<sequence length="194" mass="23134">MNCASILQFNNKLLTDMKHFRDSVSPEVRRFIEQFNNCQNEQKQDKQTSTEESNSSILIERQDEINRKQVTMRLADEQQKENKQPYLKISKTVSVCSNSNFQWSNDQDRYVEIIVQKVIEEMDRRNNNKRKSMLSIEQNTVQMKIGPKNDCDCYLDDDSFIRQIQQTLLNVQHTPKKVNNLESFDFRQKQFKIQ</sequence>
<evidence type="ECO:0000313" key="2">
    <source>
        <dbReference type="EMBL" id="CAD8110941.1"/>
    </source>
</evidence>
<accession>A0A8S1Q827</accession>